<evidence type="ECO:0000313" key="2">
    <source>
        <dbReference type="Proteomes" id="UP000002601"/>
    </source>
</evidence>
<reference evidence="1 2" key="1">
    <citation type="submission" date="2009-06" db="EMBL/GenBank/DDBJ databases">
        <title>Complete sequence of Desulfovibrio salexigens DSM 2638.</title>
        <authorList>
            <consortium name="US DOE Joint Genome Institute"/>
            <person name="Lucas S."/>
            <person name="Copeland A."/>
            <person name="Lapidus A."/>
            <person name="Glavina del Rio T."/>
            <person name="Tice H."/>
            <person name="Bruce D."/>
            <person name="Goodwin L."/>
            <person name="Pitluck S."/>
            <person name="Munk A.C."/>
            <person name="Brettin T."/>
            <person name="Detter J.C."/>
            <person name="Han C."/>
            <person name="Tapia R."/>
            <person name="Larimer F."/>
            <person name="Land M."/>
            <person name="Hauser L."/>
            <person name="Kyrpides N."/>
            <person name="Anderson I."/>
            <person name="Wall J.D."/>
            <person name="Arkin A.P."/>
            <person name="Dehal P."/>
            <person name="Chivian D."/>
            <person name="Giles B."/>
            <person name="Hazen T.C."/>
        </authorList>
    </citation>
    <scope>NUCLEOTIDE SEQUENCE [LARGE SCALE GENOMIC DNA]</scope>
    <source>
        <strain evidence="2">ATCC 14822 / DSM 2638 / NCIMB 8403 / VKM B-1763</strain>
    </source>
</reference>
<name>C6BRQ0_MARSD</name>
<dbReference type="OrthoDB" id="784829at2"/>
<accession>C6BRQ0</accession>
<gene>
    <name evidence="1" type="ordered locus">Desal_1428</name>
</gene>
<dbReference type="KEGG" id="dsa:Desal_1428"/>
<dbReference type="SUPFAM" id="SSF52540">
    <property type="entry name" value="P-loop containing nucleoside triphosphate hydrolases"/>
    <property type="match status" value="1"/>
</dbReference>
<sequence>MATPKTKLSEPQKVQNIIQNLIVHTDGKNSYVEIPSENHRKQLAIVSCPDFKDWFEVEYSMRYNKYAPNSSLNGAISSLRKRAKNSAKVVEIHRRFAQDGKNQIIDLCDPANNNVIEINSSGWKITQNSSVIFSLEDNFKSIDSNITRSGNLWKLFKYINVKGKVDRIKLLAWICSLPMAVENPILLLKGVHASGKTTAAERIREIFDPASPMKMSISSNESDLALAFYSNPVCFFDNVGGITKRVADMFCKAVTGDGYSKRELYSDSNMVHYEYKRPVIMTSIHNPTTRKDFLSRCLPISMNSIGSGSRICESEIDAEFQKDLPDIRGGILDLIVLALNIKDKIKLHHQTRLGDFDKFGAAIAYELGLDPNTFIHERLESEKKASLAGTSDLFFESLVEVITDSGGALLEPSSTITDKINEKIEANGGEPISSGSVGKKFQHNEDVLNAFGIDFYKYENKRPVEYKLSLNDPLEGVDPVSFPITCNKCKRLEFYQDEVDYCQIHKVDIPDPGREVRCSKFEFKEVEYQIESIQESYVQEADEDFVDMDALYGEVFDPDEDLEPNVEVQEELDSIPKEYESVFG</sequence>
<organism evidence="1 2">
    <name type="scientific">Maridesulfovibrio salexigens (strain ATCC 14822 / DSM 2638 / NCIMB 8403 / VKM B-1763)</name>
    <name type="common">Desulfovibrio salexigens</name>
    <dbReference type="NCBI Taxonomy" id="526222"/>
    <lineage>
        <taxon>Bacteria</taxon>
        <taxon>Pseudomonadati</taxon>
        <taxon>Thermodesulfobacteriota</taxon>
        <taxon>Desulfovibrionia</taxon>
        <taxon>Desulfovibrionales</taxon>
        <taxon>Desulfovibrionaceae</taxon>
        <taxon>Maridesulfovibrio</taxon>
    </lineage>
</organism>
<dbReference type="EMBL" id="CP001649">
    <property type="protein sequence ID" value="ACS79490.1"/>
    <property type="molecule type" value="Genomic_DNA"/>
</dbReference>
<keyword evidence="2" id="KW-1185">Reference proteome</keyword>
<dbReference type="eggNOG" id="COG3378">
    <property type="taxonomic scope" value="Bacteria"/>
</dbReference>
<dbReference type="HOGENOM" id="CLU_466704_0_0_7"/>
<protein>
    <submittedName>
        <fullName evidence="1">Uncharacterized protein</fullName>
    </submittedName>
</protein>
<dbReference type="InterPro" id="IPR027417">
    <property type="entry name" value="P-loop_NTPase"/>
</dbReference>
<dbReference type="Proteomes" id="UP000002601">
    <property type="component" value="Chromosome"/>
</dbReference>
<evidence type="ECO:0000313" key="1">
    <source>
        <dbReference type="EMBL" id="ACS79490.1"/>
    </source>
</evidence>
<dbReference type="AlphaFoldDB" id="C6BRQ0"/>
<dbReference type="STRING" id="526222.Desal_1428"/>
<dbReference type="RefSeq" id="WP_015851308.1">
    <property type="nucleotide sequence ID" value="NC_012881.1"/>
</dbReference>
<proteinExistence type="predicted"/>